<evidence type="ECO:0000313" key="12">
    <source>
        <dbReference type="EMBL" id="JAG37221.1"/>
    </source>
</evidence>
<evidence type="ECO:0000313" key="13">
    <source>
        <dbReference type="EMBL" id="JAG57340.1"/>
    </source>
</evidence>
<accession>A0A0A9Y8B7</accession>
<evidence type="ECO:0000259" key="6">
    <source>
        <dbReference type="PROSITE" id="PS50850"/>
    </source>
</evidence>
<dbReference type="PROSITE" id="PS00216">
    <property type="entry name" value="SUGAR_TRANSPORT_1"/>
    <property type="match status" value="1"/>
</dbReference>
<protein>
    <submittedName>
        <fullName evidence="8">Facilitated trehalose transporter Tret1</fullName>
    </submittedName>
</protein>
<evidence type="ECO:0000256" key="3">
    <source>
        <dbReference type="ARBA" id="ARBA00022989"/>
    </source>
</evidence>
<feature type="transmembrane region" description="Helical" evidence="5">
    <location>
        <begin position="463"/>
        <end position="481"/>
    </location>
</feature>
<feature type="transmembrane region" description="Helical" evidence="5">
    <location>
        <begin position="493"/>
        <end position="514"/>
    </location>
</feature>
<name>A0A0A9Y8B7_LYGHE</name>
<dbReference type="InterPro" id="IPR020846">
    <property type="entry name" value="MFS_dom"/>
</dbReference>
<dbReference type="Pfam" id="PF00083">
    <property type="entry name" value="Sugar_tr"/>
    <property type="match status" value="1"/>
</dbReference>
<evidence type="ECO:0000256" key="1">
    <source>
        <dbReference type="ARBA" id="ARBA00004141"/>
    </source>
</evidence>
<reference evidence="8" key="1">
    <citation type="journal article" date="2014" name="PLoS ONE">
        <title>Transcriptome-Based Identification of ABC Transporters in the Western Tarnished Plant Bug Lygus hesperus.</title>
        <authorList>
            <person name="Hull J.J."/>
            <person name="Chaney K."/>
            <person name="Geib S.M."/>
            <person name="Fabrick J.A."/>
            <person name="Brent C.S."/>
            <person name="Walsh D."/>
            <person name="Lavine L.C."/>
        </authorList>
    </citation>
    <scope>NUCLEOTIDE SEQUENCE</scope>
</reference>
<dbReference type="SUPFAM" id="SSF103473">
    <property type="entry name" value="MFS general substrate transporter"/>
    <property type="match status" value="1"/>
</dbReference>
<feature type="transmembrane region" description="Helical" evidence="5">
    <location>
        <begin position="371"/>
        <end position="393"/>
    </location>
</feature>
<dbReference type="InterPro" id="IPR005829">
    <property type="entry name" value="Sugar_transporter_CS"/>
</dbReference>
<dbReference type="FunFam" id="1.20.1250.20:FF:000249">
    <property type="entry name" value="facilitated trehalose transporter Tret1"/>
    <property type="match status" value="1"/>
</dbReference>
<dbReference type="EMBL" id="GBHO01016258">
    <property type="protein sequence ID" value="JAG27346.1"/>
    <property type="molecule type" value="Transcribed_RNA"/>
</dbReference>
<keyword evidence="2 5" id="KW-0812">Transmembrane</keyword>
<evidence type="ECO:0000313" key="8">
    <source>
        <dbReference type="EMBL" id="JAG27343.1"/>
    </source>
</evidence>
<sequence>MDKERLNDPSCRALILPKQQDSPTSADTTTDLPLVPQKPSYLDVLPQILASCIALSSVPQAGINLAFSGVLIPQLAKDETIHGFTKESASWVASIVAIAQPIGALFVGPLMDAIGRRKTCIVTNIPILIGWIIIYFTKSNLWPIYLARALCGFGSGMTTVGLVYTAEVSHSQYRPMLLSLNSVNVALGILLTTILGVYLDWHTCALLFGAMALVSGGLSFFIPESPQWLISFTPSSNESIAKHVRSLNRPEWLFKEEWERLQESKSRRRTSTEEEQNRSKSTLRKLQEKIAVFFERSSLKPMTVLLIIFFLQQTSGTYVVIFYTVNIFRALGGNFGFGIDEYTATITLGVLRFIMSFVSAVLSKVMGRRPIMLISSVGMGFSCVVTAVCLHLNGITTINFQTANQTLSNVTVSAVDVASGTVHAVSSWWILISILSFVVAGSIGHMVIPWTLMGELLPTKIRASGSGIMVSYSSLLLFAVIKTFPGLLDYTTLPVLFISYAVMSFVSAFYVQTIPSRNFPQKLR</sequence>
<gene>
    <name evidence="8" type="primary">Tret1_51</name>
    <name evidence="11" type="synonym">Tret1_101</name>
    <name evidence="9" type="synonym">Tret1_102</name>
    <name evidence="12" type="synonym">Tret1_50</name>
    <name evidence="7" type="synonym">Tret1_67</name>
    <name evidence="10" type="synonym">Tret1_71</name>
    <name evidence="7" type="ORF">CM83_74304</name>
    <name evidence="8" type="ORF">CM83_74306</name>
    <name evidence="12" type="ORF">CM83_74308</name>
    <name evidence="9" type="ORF">CM83_74310</name>
    <name evidence="10" type="ORF">CM83_74312</name>
    <name evidence="11" type="ORF">CM83_74314</name>
</gene>
<evidence type="ECO:0000313" key="11">
    <source>
        <dbReference type="EMBL" id="JAG27347.1"/>
    </source>
</evidence>
<proteinExistence type="predicted"/>
<evidence type="ECO:0000313" key="10">
    <source>
        <dbReference type="EMBL" id="JAG27346.1"/>
    </source>
</evidence>
<feature type="transmembrane region" description="Helical" evidence="5">
    <location>
        <begin position="205"/>
        <end position="222"/>
    </location>
</feature>
<feature type="transmembrane region" description="Helical" evidence="5">
    <location>
        <begin position="343"/>
        <end position="362"/>
    </location>
</feature>
<evidence type="ECO:0000256" key="2">
    <source>
        <dbReference type="ARBA" id="ARBA00022692"/>
    </source>
</evidence>
<keyword evidence="3 5" id="KW-1133">Transmembrane helix</keyword>
<feature type="transmembrane region" description="Helical" evidence="5">
    <location>
        <begin position="142"/>
        <end position="164"/>
    </location>
</feature>
<dbReference type="EMBL" id="GBHO01016261">
    <property type="protein sequence ID" value="JAG27343.1"/>
    <property type="molecule type" value="Transcribed_RNA"/>
</dbReference>
<dbReference type="GO" id="GO:0022857">
    <property type="term" value="F:transmembrane transporter activity"/>
    <property type="evidence" value="ECO:0007669"/>
    <property type="project" value="InterPro"/>
</dbReference>
<dbReference type="GO" id="GO:0016020">
    <property type="term" value="C:membrane"/>
    <property type="evidence" value="ECO:0007669"/>
    <property type="project" value="UniProtKB-SubCell"/>
</dbReference>
<feature type="transmembrane region" description="Helical" evidence="5">
    <location>
        <begin position="304"/>
        <end position="323"/>
    </location>
</feature>
<evidence type="ECO:0000313" key="9">
    <source>
        <dbReference type="EMBL" id="JAG27345.1"/>
    </source>
</evidence>
<dbReference type="InterPro" id="IPR050549">
    <property type="entry name" value="MFS_Trehalose_Transporter"/>
</dbReference>
<dbReference type="InterPro" id="IPR036259">
    <property type="entry name" value="MFS_trans_sf"/>
</dbReference>
<feature type="transmembrane region" description="Helical" evidence="5">
    <location>
        <begin position="119"/>
        <end position="136"/>
    </location>
</feature>
<dbReference type="PANTHER" id="PTHR48021:SF32">
    <property type="entry name" value="FACILITATED TREHALOSE TRANSPORTER TRET1-2 HOMOLOG-LIKE PROTEIN"/>
    <property type="match status" value="1"/>
</dbReference>
<evidence type="ECO:0000256" key="5">
    <source>
        <dbReference type="SAM" id="Phobius"/>
    </source>
</evidence>
<feature type="domain" description="Major facilitator superfamily (MFS) profile" evidence="6">
    <location>
        <begin position="50"/>
        <end position="519"/>
    </location>
</feature>
<evidence type="ECO:0000256" key="4">
    <source>
        <dbReference type="ARBA" id="ARBA00023136"/>
    </source>
</evidence>
<comment type="subcellular location">
    <subcellularLocation>
        <location evidence="1">Membrane</location>
        <topology evidence="1">Multi-pass membrane protein</topology>
    </subcellularLocation>
</comment>
<evidence type="ECO:0000313" key="7">
    <source>
        <dbReference type="EMBL" id="JAG27342.1"/>
    </source>
</evidence>
<reference evidence="8" key="2">
    <citation type="submission" date="2014-07" db="EMBL/GenBank/DDBJ databases">
        <authorList>
            <person name="Hull J."/>
        </authorList>
    </citation>
    <scope>NUCLEOTIDE SEQUENCE</scope>
</reference>
<organism evidence="8">
    <name type="scientific">Lygus hesperus</name>
    <name type="common">Western plant bug</name>
    <dbReference type="NCBI Taxonomy" id="30085"/>
    <lineage>
        <taxon>Eukaryota</taxon>
        <taxon>Metazoa</taxon>
        <taxon>Ecdysozoa</taxon>
        <taxon>Arthropoda</taxon>
        <taxon>Hexapoda</taxon>
        <taxon>Insecta</taxon>
        <taxon>Pterygota</taxon>
        <taxon>Neoptera</taxon>
        <taxon>Paraneoptera</taxon>
        <taxon>Hemiptera</taxon>
        <taxon>Heteroptera</taxon>
        <taxon>Panheteroptera</taxon>
        <taxon>Cimicomorpha</taxon>
        <taxon>Miridae</taxon>
        <taxon>Mirini</taxon>
        <taxon>Lygus</taxon>
    </lineage>
</organism>
<dbReference type="EMBL" id="GBHO01016257">
    <property type="protein sequence ID" value="JAG27347.1"/>
    <property type="molecule type" value="Transcribed_RNA"/>
</dbReference>
<feature type="transmembrane region" description="Helical" evidence="5">
    <location>
        <begin position="428"/>
        <end position="451"/>
    </location>
</feature>
<dbReference type="EMBL" id="GBHO01016262">
    <property type="protein sequence ID" value="JAG27342.1"/>
    <property type="molecule type" value="Transcribed_RNA"/>
</dbReference>
<dbReference type="AlphaFoldDB" id="A0A0A9Y8B7"/>
<dbReference type="PROSITE" id="PS50850">
    <property type="entry name" value="MFS"/>
    <property type="match status" value="1"/>
</dbReference>
<feature type="transmembrane region" description="Helical" evidence="5">
    <location>
        <begin position="176"/>
        <end position="199"/>
    </location>
</feature>
<dbReference type="EMBL" id="GBRD01008480">
    <property type="protein sequence ID" value="JAG57341.1"/>
    <property type="molecule type" value="Transcribed_RNA"/>
</dbReference>
<dbReference type="EMBL" id="GBHO01006383">
    <property type="protein sequence ID" value="JAG37221.1"/>
    <property type="molecule type" value="Transcribed_RNA"/>
</dbReference>
<dbReference type="InterPro" id="IPR005828">
    <property type="entry name" value="MFS_sugar_transport-like"/>
</dbReference>
<dbReference type="PANTHER" id="PTHR48021">
    <property type="match status" value="1"/>
</dbReference>
<reference evidence="13" key="3">
    <citation type="submission" date="2014-09" db="EMBL/GenBank/DDBJ databases">
        <authorList>
            <person name="Magalhaes I.L.F."/>
            <person name="Oliveira U."/>
            <person name="Santos F.R."/>
            <person name="Vidigal T.H.D.A."/>
            <person name="Brescovit A.D."/>
            <person name="Santos A.J."/>
        </authorList>
    </citation>
    <scope>NUCLEOTIDE SEQUENCE</scope>
</reference>
<dbReference type="EMBL" id="GBRD01008481">
    <property type="protein sequence ID" value="JAG57340.1"/>
    <property type="molecule type" value="Transcribed_RNA"/>
</dbReference>
<dbReference type="Gene3D" id="1.20.1250.20">
    <property type="entry name" value="MFS general substrate transporter like domains"/>
    <property type="match status" value="1"/>
</dbReference>
<keyword evidence="4 5" id="KW-0472">Membrane</keyword>
<dbReference type="EMBL" id="GBHO01016259">
    <property type="protein sequence ID" value="JAG27345.1"/>
    <property type="molecule type" value="Transcribed_RNA"/>
</dbReference>